<dbReference type="SMART" id="SM00382">
    <property type="entry name" value="AAA"/>
    <property type="match status" value="1"/>
</dbReference>
<feature type="domain" description="ABC transporter" evidence="9">
    <location>
        <begin position="1"/>
        <end position="219"/>
    </location>
</feature>
<protein>
    <submittedName>
        <fullName evidence="10">Amino acid ABC transporter ATP-binding protein</fullName>
    </submittedName>
</protein>
<dbReference type="SUPFAM" id="SSF52540">
    <property type="entry name" value="P-loop containing nucleoside triphosphate hydrolases"/>
    <property type="match status" value="1"/>
</dbReference>
<dbReference type="InterPro" id="IPR017871">
    <property type="entry name" value="ABC_transporter-like_CS"/>
</dbReference>
<dbReference type="InterPro" id="IPR027417">
    <property type="entry name" value="P-loop_NTPase"/>
</dbReference>
<dbReference type="Pfam" id="PF00005">
    <property type="entry name" value="ABC_tran"/>
    <property type="match status" value="1"/>
</dbReference>
<evidence type="ECO:0000256" key="3">
    <source>
        <dbReference type="ARBA" id="ARBA00022448"/>
    </source>
</evidence>
<evidence type="ECO:0000256" key="6">
    <source>
        <dbReference type="ARBA" id="ARBA00022840"/>
    </source>
</evidence>
<dbReference type="PIRSF" id="PIRSF039085">
    <property type="entry name" value="ABC_ATPase_HisP"/>
    <property type="match status" value="1"/>
</dbReference>
<evidence type="ECO:0000259" key="9">
    <source>
        <dbReference type="PROSITE" id="PS50893"/>
    </source>
</evidence>
<dbReference type="RefSeq" id="WP_239364328.1">
    <property type="nucleotide sequence ID" value="NZ_JAKREW010000007.1"/>
</dbReference>
<accession>A0ABS9QD72</accession>
<evidence type="ECO:0000256" key="7">
    <source>
        <dbReference type="ARBA" id="ARBA00022970"/>
    </source>
</evidence>
<evidence type="ECO:0000313" key="10">
    <source>
        <dbReference type="EMBL" id="MCG7505361.1"/>
    </source>
</evidence>
<dbReference type="InterPro" id="IPR003593">
    <property type="entry name" value="AAA+_ATPase"/>
</dbReference>
<evidence type="ECO:0000313" key="11">
    <source>
        <dbReference type="Proteomes" id="UP001201701"/>
    </source>
</evidence>
<keyword evidence="6 10" id="KW-0067">ATP-binding</keyword>
<keyword evidence="11" id="KW-1185">Reference proteome</keyword>
<dbReference type="PROSITE" id="PS00211">
    <property type="entry name" value="ABC_TRANSPORTER_1"/>
    <property type="match status" value="1"/>
</dbReference>
<keyword evidence="3" id="KW-0813">Transport</keyword>
<comment type="caution">
    <text evidence="10">The sequence shown here is derived from an EMBL/GenBank/DDBJ whole genome shotgun (WGS) entry which is preliminary data.</text>
</comment>
<comment type="similarity">
    <text evidence="2">Belongs to the ABC transporter superfamily.</text>
</comment>
<name>A0ABS9QD72_9HYPH</name>
<dbReference type="PROSITE" id="PS50893">
    <property type="entry name" value="ABC_TRANSPORTER_2"/>
    <property type="match status" value="1"/>
</dbReference>
<sequence length="225" mass="24761">MDVDLQVKPAETLALCGPSGSGKSTLLRIMAGLERPDKGEVRLGGLQVDRRALRSKALLGRIGFVFQQPALYPHMTALQNVTLALRLTRGLSHKEAEDRSLAELARVGMEAKATALPATLSGGQQQRVAIARTLALEPQVLLLDEPTSALDPERIREVLDVLRRLALEGTTMVVVTHELGFAREVARRVAFMDEGKIVELSDSRNFFKAPQTQRARTFLDQVLHH</sequence>
<proteinExistence type="inferred from homology"/>
<dbReference type="EMBL" id="JAKREW010000007">
    <property type="protein sequence ID" value="MCG7505361.1"/>
    <property type="molecule type" value="Genomic_DNA"/>
</dbReference>
<dbReference type="GO" id="GO:0005524">
    <property type="term" value="F:ATP binding"/>
    <property type="evidence" value="ECO:0007669"/>
    <property type="project" value="UniProtKB-KW"/>
</dbReference>
<evidence type="ECO:0000256" key="2">
    <source>
        <dbReference type="ARBA" id="ARBA00005417"/>
    </source>
</evidence>
<reference evidence="10 11" key="1">
    <citation type="submission" date="2022-02" db="EMBL/GenBank/DDBJ databases">
        <title>Draft genome sequence of Mezorhizobium retamae strain IRAMC:0171 isolated from Retama raetam nodules.</title>
        <authorList>
            <person name="Bengaied R."/>
            <person name="Sbissi I."/>
            <person name="Huber K."/>
            <person name="Ghodbane F."/>
            <person name="Nouioui I."/>
            <person name="Tarhouni M."/>
            <person name="Gtari M."/>
        </authorList>
    </citation>
    <scope>NUCLEOTIDE SEQUENCE [LARGE SCALE GENOMIC DNA]</scope>
    <source>
        <strain evidence="10 11">IRAMC:0171</strain>
    </source>
</reference>
<organism evidence="10 11">
    <name type="scientific">Mesorhizobium retamae</name>
    <dbReference type="NCBI Taxonomy" id="2912854"/>
    <lineage>
        <taxon>Bacteria</taxon>
        <taxon>Pseudomonadati</taxon>
        <taxon>Pseudomonadota</taxon>
        <taxon>Alphaproteobacteria</taxon>
        <taxon>Hyphomicrobiales</taxon>
        <taxon>Phyllobacteriaceae</taxon>
        <taxon>Mesorhizobium</taxon>
    </lineage>
</organism>
<dbReference type="Gene3D" id="3.40.50.300">
    <property type="entry name" value="P-loop containing nucleotide triphosphate hydrolases"/>
    <property type="match status" value="1"/>
</dbReference>
<dbReference type="PANTHER" id="PTHR43166">
    <property type="entry name" value="AMINO ACID IMPORT ATP-BINDING PROTEIN"/>
    <property type="match status" value="1"/>
</dbReference>
<dbReference type="Proteomes" id="UP001201701">
    <property type="component" value="Unassembled WGS sequence"/>
</dbReference>
<dbReference type="InterPro" id="IPR030679">
    <property type="entry name" value="ABC_ATPase_HisP-typ"/>
</dbReference>
<keyword evidence="8" id="KW-0472">Membrane</keyword>
<keyword evidence="4" id="KW-1003">Cell membrane</keyword>
<keyword evidence="7" id="KW-0029">Amino-acid transport</keyword>
<dbReference type="InterPro" id="IPR003439">
    <property type="entry name" value="ABC_transporter-like_ATP-bd"/>
</dbReference>
<comment type="subcellular location">
    <subcellularLocation>
        <location evidence="1">Cell membrane</location>
        <topology evidence="1">Peripheral membrane protein</topology>
    </subcellularLocation>
</comment>
<evidence type="ECO:0000256" key="8">
    <source>
        <dbReference type="ARBA" id="ARBA00023136"/>
    </source>
</evidence>
<evidence type="ECO:0000256" key="5">
    <source>
        <dbReference type="ARBA" id="ARBA00022741"/>
    </source>
</evidence>
<keyword evidence="5" id="KW-0547">Nucleotide-binding</keyword>
<gene>
    <name evidence="10" type="ORF">L4923_10050</name>
</gene>
<evidence type="ECO:0000256" key="1">
    <source>
        <dbReference type="ARBA" id="ARBA00004202"/>
    </source>
</evidence>
<evidence type="ECO:0000256" key="4">
    <source>
        <dbReference type="ARBA" id="ARBA00022475"/>
    </source>
</evidence>
<dbReference type="PANTHER" id="PTHR43166:SF9">
    <property type="entry name" value="GLUTAMATE_ASPARTATE IMPORT ATP-BINDING PROTEIN GLTL"/>
    <property type="match status" value="1"/>
</dbReference>
<dbReference type="InterPro" id="IPR050086">
    <property type="entry name" value="MetN_ABC_transporter-like"/>
</dbReference>